<dbReference type="RefSeq" id="WP_353112431.1">
    <property type="nucleotide sequence ID" value="NZ_APND01000004.1"/>
</dbReference>
<feature type="domain" description="Acyl-CoA dehydrogenase C-terminal bacterial-type" evidence="15">
    <location>
        <begin position="518"/>
        <end position="798"/>
    </location>
</feature>
<dbReference type="NCBIfam" id="NF009586">
    <property type="entry name" value="PRK13026.1"/>
    <property type="match status" value="1"/>
</dbReference>
<keyword evidence="8" id="KW-0274">FAD</keyword>
<feature type="domain" description="Acyl-CoA dehydrogenase/oxidase N-terminal" evidence="14">
    <location>
        <begin position="126"/>
        <end position="237"/>
    </location>
</feature>
<evidence type="ECO:0000256" key="12">
    <source>
        <dbReference type="SAM" id="Phobius"/>
    </source>
</evidence>
<dbReference type="SUPFAM" id="SSF47203">
    <property type="entry name" value="Acyl-CoA dehydrogenase C-terminal domain-like"/>
    <property type="match status" value="1"/>
</dbReference>
<dbReference type="EC" id="1.3.8.7" evidence="4"/>
<dbReference type="InterPro" id="IPR036250">
    <property type="entry name" value="AcylCo_DH-like_C"/>
</dbReference>
<dbReference type="Gene3D" id="2.40.110.10">
    <property type="entry name" value="Butyryl-CoA Dehydrogenase, subunit A, domain 2"/>
    <property type="match status" value="1"/>
</dbReference>
<reference evidence="16 17" key="1">
    <citation type="submission" date="2013-03" db="EMBL/GenBank/DDBJ databases">
        <title>Salinisphaera dokdonensis CL-ES53 Genome Sequencing.</title>
        <authorList>
            <person name="Li C."/>
            <person name="Lai Q."/>
            <person name="Shao Z."/>
        </authorList>
    </citation>
    <scope>NUCLEOTIDE SEQUENCE [LARGE SCALE GENOMIC DNA]</scope>
    <source>
        <strain evidence="16 17">CL-ES53</strain>
    </source>
</reference>
<evidence type="ECO:0000256" key="1">
    <source>
        <dbReference type="ARBA" id="ARBA00001974"/>
    </source>
</evidence>
<dbReference type="InterPro" id="IPR037069">
    <property type="entry name" value="AcylCoA_DH/ox_N_sf"/>
</dbReference>
<evidence type="ECO:0000256" key="9">
    <source>
        <dbReference type="ARBA" id="ARBA00023002"/>
    </source>
</evidence>
<dbReference type="Proteomes" id="UP001460888">
    <property type="component" value="Unassembled WGS sequence"/>
</dbReference>
<dbReference type="Pfam" id="PF09317">
    <property type="entry name" value="ACDH_C"/>
    <property type="match status" value="1"/>
</dbReference>
<evidence type="ECO:0000259" key="15">
    <source>
        <dbReference type="Pfam" id="PF09317"/>
    </source>
</evidence>
<evidence type="ECO:0000259" key="13">
    <source>
        <dbReference type="Pfam" id="PF00441"/>
    </source>
</evidence>
<dbReference type="PANTHER" id="PTHR48083">
    <property type="entry name" value="MEDIUM-CHAIN SPECIFIC ACYL-COA DEHYDROGENASE, MITOCHONDRIAL-RELATED"/>
    <property type="match status" value="1"/>
</dbReference>
<dbReference type="InterPro" id="IPR046373">
    <property type="entry name" value="Acyl-CoA_Oxase/DH_mid-dom_sf"/>
</dbReference>
<keyword evidence="7" id="KW-0285">Flavoprotein</keyword>
<keyword evidence="9" id="KW-0560">Oxidoreductase</keyword>
<evidence type="ECO:0000259" key="14">
    <source>
        <dbReference type="Pfam" id="PF02771"/>
    </source>
</evidence>
<evidence type="ECO:0000313" key="17">
    <source>
        <dbReference type="Proteomes" id="UP001460888"/>
    </source>
</evidence>
<dbReference type="SUPFAM" id="SSF56645">
    <property type="entry name" value="Acyl-CoA dehydrogenase NM domain-like"/>
    <property type="match status" value="1"/>
</dbReference>
<dbReference type="InterPro" id="IPR050741">
    <property type="entry name" value="Acyl-CoA_dehydrogenase"/>
</dbReference>
<evidence type="ECO:0000256" key="11">
    <source>
        <dbReference type="ARBA" id="ARBA00049247"/>
    </source>
</evidence>
<feature type="transmembrane region" description="Helical" evidence="12">
    <location>
        <begin position="34"/>
        <end position="63"/>
    </location>
</feature>
<evidence type="ECO:0000256" key="6">
    <source>
        <dbReference type="ARBA" id="ARBA00020144"/>
    </source>
</evidence>
<evidence type="ECO:0000256" key="3">
    <source>
        <dbReference type="ARBA" id="ARBA00009347"/>
    </source>
</evidence>
<sequence>MTALLSILVAIAAVWTLAYVGAPLAAWSAAVVVYFGLLAAVGAIGWVGVIIAAVVFVPILAIFNTTSLRKKIVTAPIFKGFKAVLPPMSDTEREALEAGSTWWEAEMFRGKPDWQYLLDFKRTQLTDEEQSFLENETETLCEMLDEWEVVAELKDLPESAWQYIRDNKFFAMLIPKEHGGLGFSAVAQSTVVAKIASRSLTAAITVMVPNSLGPGELLVHYGTKEQQQKWLPGLADGSQIPCFGLTGPEVGSDAGALPDTGIVCKGDYNGEEVLGMKLTFSKRWITLAPVATVIGLAFKLYDPEGLLGDENKTDYGITCALISSEEPGVEIGRRHAPGAFMNGPIYGEDVFVPLDAIIGGQEKAGGGWRMLVECLSAGRGISLPALSSAASKTAYRMTGAFGRIRRQFKVPVGKFEGVQEATARIGGLNYKMEAARIFTASGVDQCTPSVVTAMAKYHMTEWMRQIVNDSMDVHGGRGIQQGPRNYLFGSYQSVPIAITVEGANILTRSLMIFGQGSIRCHPYVFDEMEAARKDDLDEFDHLLWSHVGHSVNRAARTLTFGLSGSITAKAPVDGVAAPYYRKLERFSSALAICSDITMGMLGGELKKKELLSARLGDVLSELYFGSATLKYFYDEGKSDAEDIAHLHYVMEDCLHKIEEAFDGFFRNFPSAFVGGAMRVLVFPTGRRHKGPSDKLINALGDAILEPSAFRDRMTANIYLGTDERSATGRMEKAFNKLIEVEPVYDKFAKAISKGEVSGFTVDAQLADAVKNDILTEAEAKQVKEYDDLRYDAILTDAFSKDYLRDPISHQHEDKRLESRVA</sequence>
<gene>
    <name evidence="16" type="ORF">SADO_13773</name>
</gene>
<feature type="transmembrane region" description="Helical" evidence="12">
    <location>
        <begin position="284"/>
        <end position="301"/>
    </location>
</feature>
<evidence type="ECO:0000256" key="8">
    <source>
        <dbReference type="ARBA" id="ARBA00022827"/>
    </source>
</evidence>
<dbReference type="InterPro" id="IPR009100">
    <property type="entry name" value="AcylCoA_DH/oxidase_NM_dom_sf"/>
</dbReference>
<dbReference type="Pfam" id="PF00441">
    <property type="entry name" value="Acyl-CoA_dh_1"/>
    <property type="match status" value="1"/>
</dbReference>
<keyword evidence="12" id="KW-1133">Transmembrane helix</keyword>
<keyword evidence="17" id="KW-1185">Reference proteome</keyword>
<evidence type="ECO:0000256" key="7">
    <source>
        <dbReference type="ARBA" id="ARBA00022630"/>
    </source>
</evidence>
<protein>
    <recommendedName>
        <fullName evidence="6">Acyl-coenzyme A dehydrogenase</fullName>
        <ecNumber evidence="4">1.3.8.7</ecNumber>
        <ecNumber evidence="5">1.3.8.8</ecNumber>
    </recommendedName>
</protein>
<dbReference type="CDD" id="cd00567">
    <property type="entry name" value="ACAD"/>
    <property type="match status" value="1"/>
</dbReference>
<comment type="catalytic activity">
    <reaction evidence="11">
        <text>a long-chain 2,3-saturated fatty acyl-CoA + oxidized [electron-transfer flavoprotein] + H(+) = a long-chain (2E)-enoyl-CoA + reduced [electron-transfer flavoprotein]</text>
        <dbReference type="Rhea" id="RHEA:17721"/>
        <dbReference type="Rhea" id="RHEA-COMP:10685"/>
        <dbReference type="Rhea" id="RHEA-COMP:10686"/>
        <dbReference type="ChEBI" id="CHEBI:15378"/>
        <dbReference type="ChEBI" id="CHEBI:57692"/>
        <dbReference type="ChEBI" id="CHEBI:58307"/>
        <dbReference type="ChEBI" id="CHEBI:83721"/>
        <dbReference type="ChEBI" id="CHEBI:83727"/>
        <dbReference type="EC" id="1.3.8.8"/>
    </reaction>
</comment>
<feature type="domain" description="Acyl-CoA dehydrogenase/oxidase C-terminal" evidence="13">
    <location>
        <begin position="365"/>
        <end position="503"/>
    </location>
</feature>
<evidence type="ECO:0000313" key="16">
    <source>
        <dbReference type="EMBL" id="MES1930328.1"/>
    </source>
</evidence>
<dbReference type="InterPro" id="IPR015396">
    <property type="entry name" value="FadE_C"/>
</dbReference>
<dbReference type="Pfam" id="PF02771">
    <property type="entry name" value="Acyl-CoA_dh_N"/>
    <property type="match status" value="1"/>
</dbReference>
<dbReference type="InterPro" id="IPR013786">
    <property type="entry name" value="AcylCoA_DH/ox_N"/>
</dbReference>
<name>A0ABV2B391_9GAMM</name>
<evidence type="ECO:0000256" key="10">
    <source>
        <dbReference type="ARBA" id="ARBA00047882"/>
    </source>
</evidence>
<dbReference type="Gene3D" id="1.10.540.10">
    <property type="entry name" value="Acyl-CoA dehydrogenase/oxidase, N-terminal domain"/>
    <property type="match status" value="1"/>
</dbReference>
<comment type="caution">
    <text evidence="16">The sequence shown here is derived from an EMBL/GenBank/DDBJ whole genome shotgun (WGS) entry which is preliminary data.</text>
</comment>
<evidence type="ECO:0000256" key="5">
    <source>
        <dbReference type="ARBA" id="ARBA00012040"/>
    </source>
</evidence>
<dbReference type="PANTHER" id="PTHR48083:SF33">
    <property type="entry name" value="ACYL-COENZYME A DEHYDROGENASE"/>
    <property type="match status" value="1"/>
</dbReference>
<dbReference type="NCBIfam" id="NF007000">
    <property type="entry name" value="PRK09463.1"/>
    <property type="match status" value="1"/>
</dbReference>
<comment type="pathway">
    <text evidence="2">Lipid metabolism; fatty acid beta-oxidation.</text>
</comment>
<comment type="cofactor">
    <cofactor evidence="1">
        <name>FAD</name>
        <dbReference type="ChEBI" id="CHEBI:57692"/>
    </cofactor>
</comment>
<keyword evidence="12" id="KW-0812">Transmembrane</keyword>
<organism evidence="16 17">
    <name type="scientific">Salinisphaera dokdonensis CL-ES53</name>
    <dbReference type="NCBI Taxonomy" id="1304272"/>
    <lineage>
        <taxon>Bacteria</taxon>
        <taxon>Pseudomonadati</taxon>
        <taxon>Pseudomonadota</taxon>
        <taxon>Gammaproteobacteria</taxon>
        <taxon>Salinisphaerales</taxon>
        <taxon>Salinisphaeraceae</taxon>
        <taxon>Salinisphaera</taxon>
    </lineage>
</organism>
<keyword evidence="12" id="KW-0472">Membrane</keyword>
<accession>A0ABV2B391</accession>
<dbReference type="InterPro" id="IPR009075">
    <property type="entry name" value="AcylCo_DH/oxidase_C"/>
</dbReference>
<dbReference type="EMBL" id="APND01000004">
    <property type="protein sequence ID" value="MES1930328.1"/>
    <property type="molecule type" value="Genomic_DNA"/>
</dbReference>
<evidence type="ECO:0000256" key="2">
    <source>
        <dbReference type="ARBA" id="ARBA00005005"/>
    </source>
</evidence>
<proteinExistence type="inferred from homology"/>
<evidence type="ECO:0000256" key="4">
    <source>
        <dbReference type="ARBA" id="ARBA00012033"/>
    </source>
</evidence>
<comment type="catalytic activity">
    <reaction evidence="10">
        <text>a medium-chain 2,3-saturated fatty acyl-CoA + oxidized [electron-transfer flavoprotein] + H(+) = a medium-chain (2E)-enoyl-CoA + reduced [electron-transfer flavoprotein]</text>
        <dbReference type="Rhea" id="RHEA:14477"/>
        <dbReference type="Rhea" id="RHEA-COMP:10685"/>
        <dbReference type="Rhea" id="RHEA-COMP:10686"/>
        <dbReference type="ChEBI" id="CHEBI:15378"/>
        <dbReference type="ChEBI" id="CHEBI:57692"/>
        <dbReference type="ChEBI" id="CHEBI:58307"/>
        <dbReference type="ChEBI" id="CHEBI:83723"/>
        <dbReference type="ChEBI" id="CHEBI:83726"/>
        <dbReference type="EC" id="1.3.8.7"/>
    </reaction>
</comment>
<dbReference type="EC" id="1.3.8.8" evidence="5"/>
<comment type="similarity">
    <text evidence="3">Belongs to the acyl-CoA dehydrogenase family.</text>
</comment>
<dbReference type="Gene3D" id="1.20.140.10">
    <property type="entry name" value="Butyryl-CoA Dehydrogenase, subunit A, domain 3"/>
    <property type="match status" value="1"/>
</dbReference>